<evidence type="ECO:0000256" key="6">
    <source>
        <dbReference type="ARBA" id="ARBA00022940"/>
    </source>
</evidence>
<dbReference type="GO" id="GO:0005615">
    <property type="term" value="C:extracellular space"/>
    <property type="evidence" value="ECO:0007669"/>
    <property type="project" value="TreeGrafter"/>
</dbReference>
<evidence type="ECO:0000256" key="8">
    <source>
        <dbReference type="ARBA" id="ARBA00023157"/>
    </source>
</evidence>
<keyword evidence="3" id="KW-0929">Antimicrobial</keyword>
<proteinExistence type="predicted"/>
<dbReference type="PRINTS" id="PR00271">
    <property type="entry name" value="DEFENSIN"/>
</dbReference>
<dbReference type="FunFam" id="3.30.30.10:FF:000005">
    <property type="entry name" value="Defensin"/>
    <property type="match status" value="1"/>
</dbReference>
<feature type="chain" id="PRO_5007591807" evidence="9">
    <location>
        <begin position="21"/>
        <end position="97"/>
    </location>
</feature>
<keyword evidence="6" id="KW-0211">Defensin</keyword>
<dbReference type="GO" id="GO:0006959">
    <property type="term" value="P:humoral immune response"/>
    <property type="evidence" value="ECO:0007669"/>
    <property type="project" value="TreeGrafter"/>
</dbReference>
<dbReference type="CDD" id="cd21806">
    <property type="entry name" value="DEFL_defensin-like"/>
    <property type="match status" value="1"/>
</dbReference>
<dbReference type="EMBL" id="KQ982351">
    <property type="protein sequence ID" value="KYQ57252.1"/>
    <property type="molecule type" value="Genomic_DNA"/>
</dbReference>
<keyword evidence="5" id="KW-0391">Immunity</keyword>
<keyword evidence="2" id="KW-0964">Secreted</keyword>
<dbReference type="InterPro" id="IPR036574">
    <property type="entry name" value="Scorpion_toxin-like_sf"/>
</dbReference>
<reference evidence="11 12" key="1">
    <citation type="submission" date="2015-09" db="EMBL/GenBank/DDBJ databases">
        <title>Trachymyrmex zeteki WGS genome.</title>
        <authorList>
            <person name="Nygaard S."/>
            <person name="Hu H."/>
            <person name="Boomsma J."/>
            <person name="Zhang G."/>
        </authorList>
    </citation>
    <scope>NUCLEOTIDE SEQUENCE [LARGE SCALE GENOMIC DNA]</scope>
    <source>
        <strain evidence="11">Tzet28-1</strain>
        <tissue evidence="11">Whole body</tissue>
    </source>
</reference>
<evidence type="ECO:0000313" key="11">
    <source>
        <dbReference type="EMBL" id="KYQ57252.1"/>
    </source>
</evidence>
<feature type="domain" description="Invertebrate defensins family profile" evidence="10">
    <location>
        <begin position="54"/>
        <end position="97"/>
    </location>
</feature>
<keyword evidence="4" id="KW-0399">Innate immunity</keyword>
<name>A0A151XA42_9HYME</name>
<evidence type="ECO:0000256" key="3">
    <source>
        <dbReference type="ARBA" id="ARBA00022529"/>
    </source>
</evidence>
<dbReference type="OrthoDB" id="10038290at2759"/>
<feature type="signal peptide" evidence="9">
    <location>
        <begin position="1"/>
        <end position="20"/>
    </location>
</feature>
<keyword evidence="8" id="KW-1015">Disulfide bond</keyword>
<dbReference type="AlphaFoldDB" id="A0A151XA42"/>
<dbReference type="InterPro" id="IPR003614">
    <property type="entry name" value="Knottins"/>
</dbReference>
<dbReference type="Gene3D" id="3.30.30.10">
    <property type="entry name" value="Knottin, scorpion toxin-like"/>
    <property type="match status" value="1"/>
</dbReference>
<dbReference type="STRING" id="64791.A0A151XA42"/>
<dbReference type="InterPro" id="IPR001542">
    <property type="entry name" value="Defensin_invertebrate/fungal"/>
</dbReference>
<dbReference type="PROSITE" id="PS51378">
    <property type="entry name" value="INVERT_DEFENSINS"/>
    <property type="match status" value="1"/>
</dbReference>
<evidence type="ECO:0000256" key="2">
    <source>
        <dbReference type="ARBA" id="ARBA00022525"/>
    </source>
</evidence>
<dbReference type="Proteomes" id="UP000075809">
    <property type="component" value="Unassembled WGS sequence"/>
</dbReference>
<dbReference type="InterPro" id="IPR017982">
    <property type="entry name" value="Defensin_insect"/>
</dbReference>
<evidence type="ECO:0000259" key="10">
    <source>
        <dbReference type="PROSITE" id="PS51378"/>
    </source>
</evidence>
<keyword evidence="12" id="KW-1185">Reference proteome</keyword>
<gene>
    <name evidence="11" type="ORF">ALC60_03774</name>
</gene>
<accession>A0A151XA42</accession>
<dbReference type="Pfam" id="PF01097">
    <property type="entry name" value="Defensin_2"/>
    <property type="match status" value="1"/>
</dbReference>
<dbReference type="PROSITE" id="PS51257">
    <property type="entry name" value="PROKAR_LIPOPROTEIN"/>
    <property type="match status" value="1"/>
</dbReference>
<keyword evidence="9" id="KW-0732">Signal</keyword>
<dbReference type="PANTHER" id="PTHR13645">
    <property type="entry name" value="DEFENSIN"/>
    <property type="match status" value="1"/>
</dbReference>
<organism evidence="11 12">
    <name type="scientific">Mycetomoellerius zeteki</name>
    <dbReference type="NCBI Taxonomy" id="64791"/>
    <lineage>
        <taxon>Eukaryota</taxon>
        <taxon>Metazoa</taxon>
        <taxon>Ecdysozoa</taxon>
        <taxon>Arthropoda</taxon>
        <taxon>Hexapoda</taxon>
        <taxon>Insecta</taxon>
        <taxon>Pterygota</taxon>
        <taxon>Neoptera</taxon>
        <taxon>Endopterygota</taxon>
        <taxon>Hymenoptera</taxon>
        <taxon>Apocrita</taxon>
        <taxon>Aculeata</taxon>
        <taxon>Formicoidea</taxon>
        <taxon>Formicidae</taxon>
        <taxon>Myrmicinae</taxon>
        <taxon>Mycetomoellerius</taxon>
    </lineage>
</organism>
<sequence>MKLFAILAIFVVLACTSVSTLPAIYDGPTYELVTTKDPVDDEIPSDLSLIRNRRATCDLLSWQSKWLTINHAACATHCVLRGKKGGYCRNGICVCRK</sequence>
<evidence type="ECO:0000256" key="7">
    <source>
        <dbReference type="ARBA" id="ARBA00023022"/>
    </source>
</evidence>
<evidence type="ECO:0000256" key="5">
    <source>
        <dbReference type="ARBA" id="ARBA00022859"/>
    </source>
</evidence>
<evidence type="ECO:0000256" key="9">
    <source>
        <dbReference type="SAM" id="SignalP"/>
    </source>
</evidence>
<evidence type="ECO:0000256" key="1">
    <source>
        <dbReference type="ARBA" id="ARBA00004613"/>
    </source>
</evidence>
<protein>
    <submittedName>
        <fullName evidence="11">Defensin-2</fullName>
    </submittedName>
</protein>
<dbReference type="KEGG" id="mzt:108721042"/>
<dbReference type="PANTHER" id="PTHR13645:SF0">
    <property type="entry name" value="DEFENSIN"/>
    <property type="match status" value="1"/>
</dbReference>
<dbReference type="SUPFAM" id="SSF57095">
    <property type="entry name" value="Scorpion toxin-like"/>
    <property type="match status" value="1"/>
</dbReference>
<keyword evidence="7" id="KW-0044">Antibiotic</keyword>
<dbReference type="GO" id="GO:0045087">
    <property type="term" value="P:innate immune response"/>
    <property type="evidence" value="ECO:0007669"/>
    <property type="project" value="UniProtKB-KW"/>
</dbReference>
<comment type="subcellular location">
    <subcellularLocation>
        <location evidence="1">Secreted</location>
    </subcellularLocation>
</comment>
<dbReference type="GO" id="GO:0050830">
    <property type="term" value="P:defense response to Gram-positive bacterium"/>
    <property type="evidence" value="ECO:0007669"/>
    <property type="project" value="UniProtKB-ARBA"/>
</dbReference>
<evidence type="ECO:0000313" key="12">
    <source>
        <dbReference type="Proteomes" id="UP000075809"/>
    </source>
</evidence>
<dbReference type="SMART" id="SM00505">
    <property type="entry name" value="Knot1"/>
    <property type="match status" value="1"/>
</dbReference>
<evidence type="ECO:0000256" key="4">
    <source>
        <dbReference type="ARBA" id="ARBA00022588"/>
    </source>
</evidence>